<dbReference type="NCBIfam" id="TIGR02193">
    <property type="entry name" value="heptsyl_trn_I"/>
    <property type="match status" value="1"/>
</dbReference>
<accession>A0A0N9WHW1</accession>
<dbReference type="RefSeq" id="WP_054595303.1">
    <property type="nucleotide sequence ID" value="NZ_CP012830.1"/>
</dbReference>
<comment type="pathway">
    <text evidence="2">Bacterial outer membrane biogenesis; LPS core biosynthesis.</text>
</comment>
<dbReference type="Gene3D" id="3.40.50.2000">
    <property type="entry name" value="Glycogen Phosphorylase B"/>
    <property type="match status" value="2"/>
</dbReference>
<evidence type="ECO:0000256" key="9">
    <source>
        <dbReference type="ARBA" id="ARBA00043995"/>
    </source>
</evidence>
<keyword evidence="3" id="KW-1003">Cell membrane</keyword>
<evidence type="ECO:0000256" key="3">
    <source>
        <dbReference type="ARBA" id="ARBA00022475"/>
    </source>
</evidence>
<dbReference type="GO" id="GO:0008713">
    <property type="term" value="F:ADP-heptose-lipopolysaccharide heptosyltransferase activity"/>
    <property type="evidence" value="ECO:0007669"/>
    <property type="project" value="TreeGrafter"/>
</dbReference>
<dbReference type="AlphaFoldDB" id="A0A0N9WHW1"/>
<evidence type="ECO:0000256" key="7">
    <source>
        <dbReference type="ARBA" id="ARBA00022985"/>
    </source>
</evidence>
<evidence type="ECO:0000313" key="15">
    <source>
        <dbReference type="Proteomes" id="UP000066487"/>
    </source>
</evidence>
<dbReference type="GO" id="GO:0005829">
    <property type="term" value="C:cytosol"/>
    <property type="evidence" value="ECO:0007669"/>
    <property type="project" value="TreeGrafter"/>
</dbReference>
<proteinExistence type="inferred from homology"/>
<name>A0A0N9WHW1_PSEFL</name>
<comment type="catalytic activity">
    <reaction evidence="13">
        <text>an alpha-Kdo-(2-&gt;4)-alpha-Kdo-(2-&gt;6)-lipid A + ADP-L-glycero-beta-D-manno-heptose = an L-alpha-D-Hep-(1-&gt;5)-[alpha-Kdo-(2-&gt;4)]-alpha-Kdo-(2-&gt;6)-lipid A + ADP + H(+)</text>
        <dbReference type="Rhea" id="RHEA:74067"/>
        <dbReference type="ChEBI" id="CHEBI:15378"/>
        <dbReference type="ChEBI" id="CHEBI:61506"/>
        <dbReference type="ChEBI" id="CHEBI:176431"/>
        <dbReference type="ChEBI" id="CHEBI:193068"/>
        <dbReference type="ChEBI" id="CHEBI:456216"/>
        <dbReference type="EC" id="2.4.99.23"/>
    </reaction>
</comment>
<evidence type="ECO:0000313" key="14">
    <source>
        <dbReference type="EMBL" id="ALI01934.1"/>
    </source>
</evidence>
<evidence type="ECO:0000256" key="2">
    <source>
        <dbReference type="ARBA" id="ARBA00004713"/>
    </source>
</evidence>
<sequence>MRVLLIKTSSLGDVIHALPALTDAARAIPGIKFDWVVEEGFAEIPSWHPAVGKVIPVAIRRWRKNLWQTLKSGEWKRFKQNVRATKYDLVIDAQGLLKSAWLTRYVRAPVAGLDKNSAREPIAARFYSRRLAVARGQHAVERLRQLFAVALGYDLPQGLGDYGLNVERLVELPRKNPYVLFLHGTTWDTKHWPEAYWRELAERMGHLGMAVKLPWGNPAEKARAERIAQGLRNAEVLPKLNLAGVAKVLAGAQACVAVDTGLGHLAAALDVPTISLFGPTNPGLTGAYGKSQVHLASDFPCAPCMQKKCSYQPTAEDQRRFDLKREWPLCFTRLNPERVASRLSTLLQPPLLAEELR</sequence>
<keyword evidence="7" id="KW-0448">Lipopolysaccharide biosynthesis</keyword>
<evidence type="ECO:0000256" key="4">
    <source>
        <dbReference type="ARBA" id="ARBA00022519"/>
    </source>
</evidence>
<evidence type="ECO:0000256" key="6">
    <source>
        <dbReference type="ARBA" id="ARBA00022679"/>
    </source>
</evidence>
<dbReference type="SUPFAM" id="SSF53756">
    <property type="entry name" value="UDP-Glycosyltransferase/glycogen phosphorylase"/>
    <property type="match status" value="1"/>
</dbReference>
<reference evidence="15" key="1">
    <citation type="submission" date="2015-09" db="EMBL/GenBank/DDBJ databases">
        <title>Whole genome sequence of Pseudomonas fluorescens FW300-N2E3.</title>
        <authorList>
            <person name="Ray J."/>
            <person name="Melnyk R."/>
            <person name="Deutschbauer A."/>
        </authorList>
    </citation>
    <scope>NUCLEOTIDE SEQUENCE [LARGE SCALE GENOMIC DNA]</scope>
    <source>
        <strain evidence="15">FW300-N2E3</strain>
    </source>
</reference>
<dbReference type="GO" id="GO:0005886">
    <property type="term" value="C:plasma membrane"/>
    <property type="evidence" value="ECO:0007669"/>
    <property type="project" value="UniProtKB-SubCell"/>
</dbReference>
<dbReference type="EMBL" id="CP012830">
    <property type="protein sequence ID" value="ALI01934.1"/>
    <property type="molecule type" value="Genomic_DNA"/>
</dbReference>
<organism evidence="14 15">
    <name type="scientific">Pseudomonas fluorescens</name>
    <dbReference type="NCBI Taxonomy" id="294"/>
    <lineage>
        <taxon>Bacteria</taxon>
        <taxon>Pseudomonadati</taxon>
        <taxon>Pseudomonadota</taxon>
        <taxon>Gammaproteobacteria</taxon>
        <taxon>Pseudomonadales</taxon>
        <taxon>Pseudomonadaceae</taxon>
        <taxon>Pseudomonas</taxon>
    </lineage>
</organism>
<keyword evidence="6 14" id="KW-0808">Transferase</keyword>
<dbReference type="Pfam" id="PF01075">
    <property type="entry name" value="Glyco_transf_9"/>
    <property type="match status" value="1"/>
</dbReference>
<dbReference type="CDD" id="cd03789">
    <property type="entry name" value="GT9_LPS_heptosyltransferase"/>
    <property type="match status" value="1"/>
</dbReference>
<evidence type="ECO:0000256" key="13">
    <source>
        <dbReference type="ARBA" id="ARBA00049201"/>
    </source>
</evidence>
<evidence type="ECO:0000256" key="12">
    <source>
        <dbReference type="ARBA" id="ARBA00044330"/>
    </source>
</evidence>
<dbReference type="InterPro" id="IPR011908">
    <property type="entry name" value="LipoPS_heptosylTferase-I"/>
</dbReference>
<gene>
    <name evidence="14" type="ORF">AO353_12880</name>
</gene>
<dbReference type="FunFam" id="3.40.50.2000:FF:000106">
    <property type="entry name" value="Lipopolysaccharide heptosyltransferase 1"/>
    <property type="match status" value="1"/>
</dbReference>
<dbReference type="GO" id="GO:0009244">
    <property type="term" value="P:lipopolysaccharide core region biosynthetic process"/>
    <property type="evidence" value="ECO:0007669"/>
    <property type="project" value="InterPro"/>
</dbReference>
<dbReference type="PANTHER" id="PTHR30160:SF19">
    <property type="entry name" value="LIPOPOLYSACCHARIDE HEPTOSYLTRANSFERASE 1"/>
    <property type="match status" value="1"/>
</dbReference>
<dbReference type="EC" id="2.4.99.23" evidence="10"/>
<evidence type="ECO:0000256" key="1">
    <source>
        <dbReference type="ARBA" id="ARBA00004515"/>
    </source>
</evidence>
<evidence type="ECO:0000256" key="11">
    <source>
        <dbReference type="ARBA" id="ARBA00044190"/>
    </source>
</evidence>
<evidence type="ECO:0000256" key="5">
    <source>
        <dbReference type="ARBA" id="ARBA00022676"/>
    </source>
</evidence>
<dbReference type="InterPro" id="IPR002201">
    <property type="entry name" value="Glyco_trans_9"/>
</dbReference>
<comment type="similarity">
    <text evidence="9">Belongs to the glycosyltransferase 9 family.</text>
</comment>
<evidence type="ECO:0000256" key="10">
    <source>
        <dbReference type="ARBA" id="ARBA00044041"/>
    </source>
</evidence>
<keyword evidence="5" id="KW-0328">Glycosyltransferase</keyword>
<dbReference type="PANTHER" id="PTHR30160">
    <property type="entry name" value="TETRAACYLDISACCHARIDE 4'-KINASE-RELATED"/>
    <property type="match status" value="1"/>
</dbReference>
<reference evidence="14 15" key="2">
    <citation type="journal article" date="2018" name="Nature">
        <title>Mutant phenotypes for thousands of bacterial genes of unknown function.</title>
        <authorList>
            <person name="Price M.N."/>
            <person name="Wetmore K.M."/>
            <person name="Waters R.J."/>
            <person name="Callaghan M."/>
            <person name="Ray J."/>
            <person name="Liu H."/>
            <person name="Kuehl J.V."/>
            <person name="Melnyk R.A."/>
            <person name="Lamson J.S."/>
            <person name="Suh Y."/>
            <person name="Carlson H.K."/>
            <person name="Esquivel Z."/>
            <person name="Sadeeshkumar H."/>
            <person name="Chakraborty R."/>
            <person name="Zane G.M."/>
            <person name="Rubin B.E."/>
            <person name="Wall J.D."/>
            <person name="Visel A."/>
            <person name="Bristow J."/>
            <person name="Blow M.J."/>
            <person name="Arkin A.P."/>
            <person name="Deutschbauer A.M."/>
        </authorList>
    </citation>
    <scope>NUCLEOTIDE SEQUENCE [LARGE SCALE GENOMIC DNA]</scope>
    <source>
        <strain evidence="14 15">FW300-N2E3</strain>
    </source>
</reference>
<keyword evidence="8" id="KW-0472">Membrane</keyword>
<dbReference type="InterPro" id="IPR051199">
    <property type="entry name" value="LPS_LOS_Heptosyltrfase"/>
</dbReference>
<comment type="subcellular location">
    <subcellularLocation>
        <location evidence="1">Cell inner membrane</location>
        <topology evidence="1">Peripheral membrane protein</topology>
        <orientation evidence="1">Cytoplasmic side</orientation>
    </subcellularLocation>
</comment>
<dbReference type="OrthoDB" id="9767552at2"/>
<keyword evidence="4" id="KW-0997">Cell inner membrane</keyword>
<protein>
    <recommendedName>
        <fullName evidence="11">Lipopolysaccharide heptosyltransferase 1</fullName>
        <ecNumber evidence="10">2.4.99.23</ecNumber>
    </recommendedName>
    <alternativeName>
        <fullName evidence="12">ADP-heptose:lipopolysaccharide heptosyltransferase I</fullName>
    </alternativeName>
</protein>
<evidence type="ECO:0000256" key="8">
    <source>
        <dbReference type="ARBA" id="ARBA00023136"/>
    </source>
</evidence>
<dbReference type="Proteomes" id="UP000066487">
    <property type="component" value="Chromosome"/>
</dbReference>